<dbReference type="SMART" id="SM00354">
    <property type="entry name" value="HTH_LACI"/>
    <property type="match status" value="1"/>
</dbReference>
<dbReference type="InterPro" id="IPR000843">
    <property type="entry name" value="HTH_LacI"/>
</dbReference>
<reference evidence="7" key="1">
    <citation type="submission" date="2021-01" db="EMBL/GenBank/DDBJ databases">
        <title>Whole genome shotgun sequence of Actinoplanes siamensis NBRC 109076.</title>
        <authorList>
            <person name="Komaki H."/>
            <person name="Tamura T."/>
        </authorList>
    </citation>
    <scope>NUCLEOTIDE SEQUENCE</scope>
    <source>
        <strain evidence="7">NBRC 109076</strain>
    </source>
</reference>
<dbReference type="GO" id="GO:0000976">
    <property type="term" value="F:transcription cis-regulatory region binding"/>
    <property type="evidence" value="ECO:0007669"/>
    <property type="project" value="TreeGrafter"/>
</dbReference>
<dbReference type="RefSeq" id="WP_203679580.1">
    <property type="nucleotide sequence ID" value="NZ_BOMW01000024.1"/>
</dbReference>
<dbReference type="EMBL" id="BOMW01000024">
    <property type="protein sequence ID" value="GIF05100.1"/>
    <property type="molecule type" value="Genomic_DNA"/>
</dbReference>
<protein>
    <submittedName>
        <fullName evidence="7">LacI family transcriptional regulator</fullName>
    </submittedName>
</protein>
<dbReference type="AlphaFoldDB" id="A0A919N663"/>
<keyword evidence="2" id="KW-0805">Transcription regulation</keyword>
<evidence type="ECO:0000313" key="7">
    <source>
        <dbReference type="EMBL" id="GIF05100.1"/>
    </source>
</evidence>
<evidence type="ECO:0000259" key="6">
    <source>
        <dbReference type="PROSITE" id="PS50932"/>
    </source>
</evidence>
<dbReference type="InterPro" id="IPR001761">
    <property type="entry name" value="Peripla_BP/Lac1_sug-bd_dom"/>
</dbReference>
<dbReference type="Proteomes" id="UP000629619">
    <property type="component" value="Unassembled WGS sequence"/>
</dbReference>
<feature type="domain" description="HTH lacI-type" evidence="6">
    <location>
        <begin position="3"/>
        <end position="57"/>
    </location>
</feature>
<evidence type="ECO:0000256" key="2">
    <source>
        <dbReference type="ARBA" id="ARBA00023015"/>
    </source>
</evidence>
<keyword evidence="3" id="KW-0238">DNA-binding</keyword>
<name>A0A919N663_9ACTN</name>
<gene>
    <name evidence="7" type="ORF">Asi03nite_26380</name>
</gene>
<dbReference type="InterPro" id="IPR010982">
    <property type="entry name" value="Lambda_DNA-bd_dom_sf"/>
</dbReference>
<dbReference type="PROSITE" id="PS50932">
    <property type="entry name" value="HTH_LACI_2"/>
    <property type="match status" value="1"/>
</dbReference>
<evidence type="ECO:0000313" key="8">
    <source>
        <dbReference type="Proteomes" id="UP000629619"/>
    </source>
</evidence>
<dbReference type="GO" id="GO:0003700">
    <property type="term" value="F:DNA-binding transcription factor activity"/>
    <property type="evidence" value="ECO:0007669"/>
    <property type="project" value="TreeGrafter"/>
</dbReference>
<dbReference type="InterPro" id="IPR028082">
    <property type="entry name" value="Peripla_BP_I"/>
</dbReference>
<evidence type="ECO:0000256" key="3">
    <source>
        <dbReference type="ARBA" id="ARBA00023125"/>
    </source>
</evidence>
<evidence type="ECO:0000256" key="1">
    <source>
        <dbReference type="ARBA" id="ARBA00022491"/>
    </source>
</evidence>
<keyword evidence="4" id="KW-0804">Transcription</keyword>
<dbReference type="Pfam" id="PF00532">
    <property type="entry name" value="Peripla_BP_1"/>
    <property type="match status" value="1"/>
</dbReference>
<dbReference type="Gene3D" id="3.40.50.2300">
    <property type="match status" value="2"/>
</dbReference>
<keyword evidence="1" id="KW-0678">Repressor</keyword>
<proteinExistence type="predicted"/>
<keyword evidence="8" id="KW-1185">Reference proteome</keyword>
<dbReference type="SUPFAM" id="SSF47413">
    <property type="entry name" value="lambda repressor-like DNA-binding domains"/>
    <property type="match status" value="1"/>
</dbReference>
<accession>A0A919N663</accession>
<dbReference type="PANTHER" id="PTHR30146">
    <property type="entry name" value="LACI-RELATED TRANSCRIPTIONAL REPRESSOR"/>
    <property type="match status" value="1"/>
</dbReference>
<dbReference type="PANTHER" id="PTHR30146:SF148">
    <property type="entry name" value="HTH-TYPE TRANSCRIPTIONAL REPRESSOR PURR-RELATED"/>
    <property type="match status" value="1"/>
</dbReference>
<organism evidence="7 8">
    <name type="scientific">Actinoplanes siamensis</name>
    <dbReference type="NCBI Taxonomy" id="1223317"/>
    <lineage>
        <taxon>Bacteria</taxon>
        <taxon>Bacillati</taxon>
        <taxon>Actinomycetota</taxon>
        <taxon>Actinomycetes</taxon>
        <taxon>Micromonosporales</taxon>
        <taxon>Micromonosporaceae</taxon>
        <taxon>Actinoplanes</taxon>
    </lineage>
</organism>
<dbReference type="PROSITE" id="PS00356">
    <property type="entry name" value="HTH_LACI_1"/>
    <property type="match status" value="1"/>
</dbReference>
<sequence length="373" mass="39064">MAVTIKDVARLAGVSPSSVCRALADPARVRPETRESVERAARELGYHPNRVARSLITGRTANLGVVLPDLANPFFPSVVKSIQTQARRFDYAVFLSDTDEDPAVEVPAIRALAKQVDGFLLCSPRAPDEDLRSFAGEKPIVVLNRRITPFPSVTADSTGGMQQAVAHLHALGHRHLAYVAGPRTSWSNRDRQRGLRAATAARGMNLVEIGHVAPTVDGGAAAADLVLATPATAVLAYNDLIALGLIQRLQARGAEIPGQVSVVGFDDIPVAGLVGPPLTTVAIGKEQIGRVGVDLLLELMADAPARSAGPGRRAAARMPAAPARSVGLGRGAGPLPADAPGRRTASRDSTGTARRVLPTQLIVRGSTGPARQK</sequence>
<dbReference type="SUPFAM" id="SSF53822">
    <property type="entry name" value="Periplasmic binding protein-like I"/>
    <property type="match status" value="1"/>
</dbReference>
<dbReference type="CDD" id="cd06267">
    <property type="entry name" value="PBP1_LacI_sugar_binding-like"/>
    <property type="match status" value="1"/>
</dbReference>
<evidence type="ECO:0000256" key="5">
    <source>
        <dbReference type="SAM" id="MobiDB-lite"/>
    </source>
</evidence>
<dbReference type="Pfam" id="PF00356">
    <property type="entry name" value="LacI"/>
    <property type="match status" value="1"/>
</dbReference>
<feature type="region of interest" description="Disordered" evidence="5">
    <location>
        <begin position="306"/>
        <end position="373"/>
    </location>
</feature>
<comment type="caution">
    <text evidence="7">The sequence shown here is derived from an EMBL/GenBank/DDBJ whole genome shotgun (WGS) entry which is preliminary data.</text>
</comment>
<dbReference type="CDD" id="cd01392">
    <property type="entry name" value="HTH_LacI"/>
    <property type="match status" value="1"/>
</dbReference>
<evidence type="ECO:0000256" key="4">
    <source>
        <dbReference type="ARBA" id="ARBA00023163"/>
    </source>
</evidence>
<dbReference type="Gene3D" id="1.10.260.40">
    <property type="entry name" value="lambda repressor-like DNA-binding domains"/>
    <property type="match status" value="1"/>
</dbReference>
<feature type="compositionally biased region" description="Low complexity" evidence="5">
    <location>
        <begin position="306"/>
        <end position="325"/>
    </location>
</feature>